<accession>A0A2M7VL03</accession>
<feature type="transmembrane region" description="Helical" evidence="1">
    <location>
        <begin position="53"/>
        <end position="77"/>
    </location>
</feature>
<proteinExistence type="predicted"/>
<keyword evidence="1" id="KW-0812">Transmembrane</keyword>
<name>A0A2M7VL03_9BACT</name>
<organism evidence="2 3">
    <name type="scientific">bacterium (Candidatus Gribaldobacteria) CG_4_10_14_0_2_um_filter_36_18</name>
    <dbReference type="NCBI Taxonomy" id="2014264"/>
    <lineage>
        <taxon>Bacteria</taxon>
        <taxon>Candidatus Gribaldobacteria</taxon>
    </lineage>
</organism>
<reference evidence="3" key="1">
    <citation type="submission" date="2017-09" db="EMBL/GenBank/DDBJ databases">
        <title>Depth-based differentiation of microbial function through sediment-hosted aquifers and enrichment of novel symbionts in the deep terrestrial subsurface.</title>
        <authorList>
            <person name="Probst A.J."/>
            <person name="Ladd B."/>
            <person name="Jarett J.K."/>
            <person name="Geller-Mcgrath D.E."/>
            <person name="Sieber C.M.K."/>
            <person name="Emerson J.B."/>
            <person name="Anantharaman K."/>
            <person name="Thomas B.C."/>
            <person name="Malmstrom R."/>
            <person name="Stieglmeier M."/>
            <person name="Klingl A."/>
            <person name="Woyke T."/>
            <person name="Ryan C.M."/>
            <person name="Banfield J.F."/>
        </authorList>
    </citation>
    <scope>NUCLEOTIDE SEQUENCE [LARGE SCALE GENOMIC DNA]</scope>
</reference>
<dbReference type="EMBL" id="PFPS01000015">
    <property type="protein sequence ID" value="PJA02518.1"/>
    <property type="molecule type" value="Genomic_DNA"/>
</dbReference>
<keyword evidence="1" id="KW-0472">Membrane</keyword>
<dbReference type="InterPro" id="IPR036365">
    <property type="entry name" value="PGBD-like_sf"/>
</dbReference>
<sequence length="712" mass="81546">MRKGRAFWQGVEIALFLFFSLIKLIIEKMLAKIKEKLKIVSSFFRARELSEQAALVATILAFVSILAVFLLVINFVLPKTRVEVRVSGPEKAKCGEEIIYTVTYKNTGNVILEQPELTFHHPTFSLPEKTLVETKSLGNYFYPKEEKTFEFKTRLFGAKGEKREVKTWLTYSTERKKAPAMTEVVAFSTLISETPIDLILDIPAKIPISPKTETEFIFRIKYLSLIEPAISNLKLVVNFPSDFKFKESKPARTEKQNWQIAKLEKLESGELEISGTFPREEKLDKELDFMGQLLINLQGEDVLLKEVTTRSITYEPIFLLTQKINGQEKYSPYPGEKLHYQIYFKNIQDKPLRDLVLTTVLEGNIYDIFTIETPSGKFKMGDNSISWDGEDIPQLRYLLPGEQGEAEFWVRLKDDYKPKDLTETNVLIKNRVILAGFEAEFRNQVNSKITISQEGYFRDKYGFFENSGQHPPQVNETTYYTIVWKFGNYYNRVEDVKIKAALPDEVHFNAVKTTHGEVKVIRKAEVESLYPEIPTGFKFEKPLYQEMNGDDVKYLQIILKSEVSYLYPENVGASGHFGPTTLKSVKGFQLKYKEEILDPQNLKEPTGYVDELTRLKLNELLIKGIPSGPTEVVWEIGEVDPGIGVLEDPWIATFQIAFTPQAAQRGKEAILIHDVTASAKDRWTGMFVNSNNEFIDTTLPDDPTVRGEGKIR</sequence>
<dbReference type="Gene3D" id="1.10.101.10">
    <property type="entry name" value="PGBD-like superfamily/PGBD"/>
    <property type="match status" value="1"/>
</dbReference>
<dbReference type="Proteomes" id="UP000231469">
    <property type="component" value="Unassembled WGS sequence"/>
</dbReference>
<evidence type="ECO:0000313" key="2">
    <source>
        <dbReference type="EMBL" id="PJA02518.1"/>
    </source>
</evidence>
<evidence type="ECO:0000256" key="1">
    <source>
        <dbReference type="SAM" id="Phobius"/>
    </source>
</evidence>
<evidence type="ECO:0008006" key="4">
    <source>
        <dbReference type="Google" id="ProtNLM"/>
    </source>
</evidence>
<keyword evidence="1" id="KW-1133">Transmembrane helix</keyword>
<comment type="caution">
    <text evidence="2">The sequence shown here is derived from an EMBL/GenBank/DDBJ whole genome shotgun (WGS) entry which is preliminary data.</text>
</comment>
<dbReference type="InterPro" id="IPR036366">
    <property type="entry name" value="PGBDSf"/>
</dbReference>
<feature type="transmembrane region" description="Helical" evidence="1">
    <location>
        <begin position="6"/>
        <end position="26"/>
    </location>
</feature>
<evidence type="ECO:0000313" key="3">
    <source>
        <dbReference type="Proteomes" id="UP000231469"/>
    </source>
</evidence>
<protein>
    <recommendedName>
        <fullName evidence="4">DUF11 domain-containing protein</fullName>
    </recommendedName>
</protein>
<dbReference type="SUPFAM" id="SSF47090">
    <property type="entry name" value="PGBD-like"/>
    <property type="match status" value="1"/>
</dbReference>
<dbReference type="AlphaFoldDB" id="A0A2M7VL03"/>
<gene>
    <name evidence="2" type="ORF">COX73_00350</name>
</gene>